<evidence type="ECO:0000313" key="2">
    <source>
        <dbReference type="EMBL" id="EGB07098.1"/>
    </source>
</evidence>
<protein>
    <submittedName>
        <fullName evidence="2">Uncharacterized protein</fullName>
    </submittedName>
</protein>
<sequence length="437" mass="45253">MPPALDLKTRGASVHDIARRLGELQSVSPESQLDMARKMETSCFDAAKSVEDYKKKIDKRLAKAAKVLAAAKPAGAAKPRAASPPPPGPRPAAPAAPQKRAASPAPPRATPTPPPRAPTPGSGPPAAKRARPPEPPAAAAAKKPRVDAAGGEGLAAYRAEMLAAHGPVLRWWIGGAAAALGPSLATLRAVETGGDKLAAWLAGVDKTLADHATVARNVLDGLERAARKPGESDAACLGRLRATIPLWLWCDKLGQRKATLDAQLGACLERYAPKTLADVDVAAEVEKRLEDGDGVLALPRALPAVASLSLHRCGDYVATVPCDGFRAAVFLDRSGPDRSVVDVVVKALEISEAAPASRHALWRRVTADVDAAVPDLLRATPPGPRREPRLVAAVLAAVAKAKAARLETAAEDDGPPRDLSGPRPPIPAGAPEACVPS</sequence>
<reference evidence="2 3" key="1">
    <citation type="journal article" date="2011" name="Proc. Natl. Acad. Sci. U.S.A.">
        <title>Niche of harmful alga Aureococcus anophagefferens revealed through ecogenomics.</title>
        <authorList>
            <person name="Gobler C.J."/>
            <person name="Berry D.L."/>
            <person name="Dyhrman S.T."/>
            <person name="Wilhelm S.W."/>
            <person name="Salamov A."/>
            <person name="Lobanov A.V."/>
            <person name="Zhang Y."/>
            <person name="Collier J.L."/>
            <person name="Wurch L.L."/>
            <person name="Kustka A.B."/>
            <person name="Dill B.D."/>
            <person name="Shah M."/>
            <person name="VerBerkmoes N.C."/>
            <person name="Kuo A."/>
            <person name="Terry A."/>
            <person name="Pangilinan J."/>
            <person name="Lindquist E.A."/>
            <person name="Lucas S."/>
            <person name="Paulsen I.T."/>
            <person name="Hattenrath-Lehmann T.K."/>
            <person name="Talmage S.C."/>
            <person name="Walker E.A."/>
            <person name="Koch F."/>
            <person name="Burson A.M."/>
            <person name="Marcoval M.A."/>
            <person name="Tang Y.Z."/>
            <person name="Lecleir G.R."/>
            <person name="Coyne K.J."/>
            <person name="Berg G.M."/>
            <person name="Bertrand E.M."/>
            <person name="Saito M.A."/>
            <person name="Gladyshev V.N."/>
            <person name="Grigoriev I.V."/>
        </authorList>
    </citation>
    <scope>NUCLEOTIDE SEQUENCE [LARGE SCALE GENOMIC DNA]</scope>
    <source>
        <strain evidence="3">CCMP 1984</strain>
    </source>
</reference>
<accession>F0YCY2</accession>
<evidence type="ECO:0000256" key="1">
    <source>
        <dbReference type="SAM" id="MobiDB-lite"/>
    </source>
</evidence>
<dbReference type="AlphaFoldDB" id="F0YCY2"/>
<feature type="compositionally biased region" description="Pro residues" evidence="1">
    <location>
        <begin position="104"/>
        <end position="123"/>
    </location>
</feature>
<evidence type="ECO:0000313" key="3">
    <source>
        <dbReference type="Proteomes" id="UP000002729"/>
    </source>
</evidence>
<dbReference type="Proteomes" id="UP000002729">
    <property type="component" value="Unassembled WGS sequence"/>
</dbReference>
<feature type="region of interest" description="Disordered" evidence="1">
    <location>
        <begin position="68"/>
        <end position="146"/>
    </location>
</feature>
<feature type="compositionally biased region" description="Pro residues" evidence="1">
    <location>
        <begin position="82"/>
        <end position="94"/>
    </location>
</feature>
<dbReference type="GeneID" id="20225201"/>
<name>F0YCY2_AURAN</name>
<organism evidence="3">
    <name type="scientific">Aureococcus anophagefferens</name>
    <name type="common">Harmful bloom alga</name>
    <dbReference type="NCBI Taxonomy" id="44056"/>
    <lineage>
        <taxon>Eukaryota</taxon>
        <taxon>Sar</taxon>
        <taxon>Stramenopiles</taxon>
        <taxon>Ochrophyta</taxon>
        <taxon>Pelagophyceae</taxon>
        <taxon>Pelagomonadales</taxon>
        <taxon>Pelagomonadaceae</taxon>
        <taxon>Aureococcus</taxon>
    </lineage>
</organism>
<feature type="region of interest" description="Disordered" evidence="1">
    <location>
        <begin position="405"/>
        <end position="437"/>
    </location>
</feature>
<keyword evidence="3" id="KW-1185">Reference proteome</keyword>
<dbReference type="KEGG" id="aaf:AURANDRAFT_65170"/>
<dbReference type="EMBL" id="GL833132">
    <property type="protein sequence ID" value="EGB07098.1"/>
    <property type="molecule type" value="Genomic_DNA"/>
</dbReference>
<dbReference type="OrthoDB" id="10687200at2759"/>
<dbReference type="RefSeq" id="XP_009038329.1">
    <property type="nucleotide sequence ID" value="XM_009040081.1"/>
</dbReference>
<feature type="compositionally biased region" description="Low complexity" evidence="1">
    <location>
        <begin position="68"/>
        <end position="81"/>
    </location>
</feature>
<dbReference type="InParanoid" id="F0YCY2"/>
<gene>
    <name evidence="2" type="ORF">AURANDRAFT_65170</name>
</gene>
<proteinExistence type="predicted"/>